<dbReference type="RefSeq" id="WP_072308768.1">
    <property type="nucleotide sequence ID" value="NZ_CAMLAG010000010.1"/>
</dbReference>
<reference evidence="1 2" key="1">
    <citation type="submission" date="2016-09" db="EMBL/GenBank/DDBJ databases">
        <authorList>
            <person name="Capua I."/>
            <person name="De Benedictis P."/>
            <person name="Joannis T."/>
            <person name="Lombin L.H."/>
            <person name="Cattoli G."/>
        </authorList>
    </citation>
    <scope>NUCLEOTIDE SEQUENCE [LARGE SCALE GENOMIC DNA]</scope>
    <source>
        <strain evidence="1 2">GB001</strain>
    </source>
</reference>
<dbReference type="OrthoDB" id="6419134at2"/>
<dbReference type="Proteomes" id="UP000094844">
    <property type="component" value="Unassembled WGS sequence"/>
</dbReference>
<name>A0A1C6Z196_HAFAL</name>
<organism evidence="1 2">
    <name type="scientific">Hafnia alvei</name>
    <dbReference type="NCBI Taxonomy" id="569"/>
    <lineage>
        <taxon>Bacteria</taxon>
        <taxon>Pseudomonadati</taxon>
        <taxon>Pseudomonadota</taxon>
        <taxon>Gammaproteobacteria</taxon>
        <taxon>Enterobacterales</taxon>
        <taxon>Hafniaceae</taxon>
        <taxon>Hafnia</taxon>
    </lineage>
</organism>
<evidence type="ECO:0008006" key="3">
    <source>
        <dbReference type="Google" id="ProtNLM"/>
    </source>
</evidence>
<evidence type="ECO:0000313" key="1">
    <source>
        <dbReference type="EMBL" id="SCM52791.1"/>
    </source>
</evidence>
<dbReference type="InterPro" id="IPR025317">
    <property type="entry name" value="DUF4222"/>
</dbReference>
<dbReference type="Pfam" id="PF13973">
    <property type="entry name" value="DUF4222"/>
    <property type="match status" value="1"/>
</dbReference>
<dbReference type="GeneID" id="56892204"/>
<gene>
    <name evidence="1" type="ORF">BN1044_02276</name>
</gene>
<accession>A0A1C6Z196</accession>
<proteinExistence type="predicted"/>
<dbReference type="AlphaFoldDB" id="A0A1C6Z196"/>
<evidence type="ECO:0000313" key="2">
    <source>
        <dbReference type="Proteomes" id="UP000094844"/>
    </source>
</evidence>
<dbReference type="EMBL" id="FMIQ01000041">
    <property type="protein sequence ID" value="SCM52791.1"/>
    <property type="molecule type" value="Genomic_DNA"/>
</dbReference>
<sequence length="59" mass="7178">MTHGIASLDRFYRDRKGTVVHVIRYDRINQKVIYRRQGYDFECASPLILFRSRFERIDV</sequence>
<protein>
    <recommendedName>
        <fullName evidence="3">DUF4222 domain-containing protein</fullName>
    </recommendedName>
</protein>